<dbReference type="Proteomes" id="UP000199125">
    <property type="component" value="Unassembled WGS sequence"/>
</dbReference>
<feature type="chain" id="PRO_5011708596" evidence="1">
    <location>
        <begin position="26"/>
        <end position="199"/>
    </location>
</feature>
<sequence>MTISAPLRRLVPALAAALWLAPAQAQTTDHLGLPGPIALAGDSYALAWSARPAENHTKQEYLPPGETPDSYGRMLLVETVAGDIGVMDAVRAQAEMLTQRKATDPLVNMDIVQNEATGEALLDFIVSSKDEAGEYIVEWNAYRYAPLAEAAGGPGVMLFGVSHRAYGNEAAKTFLQGLSTLRPTQIRALAEAPLPQPGG</sequence>
<evidence type="ECO:0000256" key="1">
    <source>
        <dbReference type="SAM" id="SignalP"/>
    </source>
</evidence>
<protein>
    <submittedName>
        <fullName evidence="2">Uncharacterized protein</fullName>
    </submittedName>
</protein>
<proteinExistence type="predicted"/>
<reference evidence="3" key="1">
    <citation type="submission" date="2016-10" db="EMBL/GenBank/DDBJ databases">
        <authorList>
            <person name="Varghese N."/>
            <person name="Submissions S."/>
        </authorList>
    </citation>
    <scope>NUCLEOTIDE SEQUENCE [LARGE SCALE GENOMIC DNA]</scope>
    <source>
        <strain evidence="3">DSM 11593</strain>
    </source>
</reference>
<evidence type="ECO:0000313" key="2">
    <source>
        <dbReference type="EMBL" id="SEI12331.1"/>
    </source>
</evidence>
<keyword evidence="3" id="KW-1185">Reference proteome</keyword>
<gene>
    <name evidence="2" type="ORF">SAMN04488075_3088</name>
</gene>
<evidence type="ECO:0000313" key="3">
    <source>
        <dbReference type="Proteomes" id="UP000199125"/>
    </source>
</evidence>
<keyword evidence="1" id="KW-0732">Signal</keyword>
<accession>A0A1H6NH90</accession>
<name>A0A1H6NH90_9RHOB</name>
<dbReference type="EMBL" id="FNXG01000009">
    <property type="protein sequence ID" value="SEI12331.1"/>
    <property type="molecule type" value="Genomic_DNA"/>
</dbReference>
<feature type="signal peptide" evidence="1">
    <location>
        <begin position="1"/>
        <end position="25"/>
    </location>
</feature>
<dbReference type="STRING" id="65735.SAMN04488075_3088"/>
<dbReference type="AlphaFoldDB" id="A0A1H6NH90"/>
<dbReference type="RefSeq" id="WP_218139147.1">
    <property type="nucleotide sequence ID" value="NZ_FNXG01000009.1"/>
</dbReference>
<organism evidence="2 3">
    <name type="scientific">Paracoccus alkenifer</name>
    <dbReference type="NCBI Taxonomy" id="65735"/>
    <lineage>
        <taxon>Bacteria</taxon>
        <taxon>Pseudomonadati</taxon>
        <taxon>Pseudomonadota</taxon>
        <taxon>Alphaproteobacteria</taxon>
        <taxon>Rhodobacterales</taxon>
        <taxon>Paracoccaceae</taxon>
        <taxon>Paracoccus</taxon>
    </lineage>
</organism>